<evidence type="ECO:0000256" key="1">
    <source>
        <dbReference type="ARBA" id="ARBA00008645"/>
    </source>
</evidence>
<sequence length="359" mass="41156">MSVSILILNIFFKTGHQRINLQTYTMASSASRFCKEILTKVGYGKLSCKLWGENVRSAEKFIALHGWLDNAGSFDPLMEKFLTKERCVACLDFPGHGLSSHLPPGIPYSPAIEIQGVRSIVKQLGWTKYNIIGHSMGAMRAVLYAMCYPEEVTSVVALDGVIIPLKFTPGAPYPVFGRQLDKYMKYCDTDSDTDREHTWEELKDRWLSAVKDLREDDFNILMRRGSRQLDNGMYIYTRDKALHSRTNMVLTHTTDTIIDSIKQAKDCSFLFIHSKMDFTTTEENRKVYLSHIKRLETICLLDSICMNAYLWLLRVVFLLKVQHVHYGGAHHFHMQEPEEICAILTDFYSKRITTPSSSI</sequence>
<organism evidence="4 5">
    <name type="scientific">Bugula neritina</name>
    <name type="common">Brown bryozoan</name>
    <name type="synonym">Sertularia neritina</name>
    <dbReference type="NCBI Taxonomy" id="10212"/>
    <lineage>
        <taxon>Eukaryota</taxon>
        <taxon>Metazoa</taxon>
        <taxon>Spiralia</taxon>
        <taxon>Lophotrochozoa</taxon>
        <taxon>Bryozoa</taxon>
        <taxon>Gymnolaemata</taxon>
        <taxon>Cheilostomatida</taxon>
        <taxon>Flustrina</taxon>
        <taxon>Buguloidea</taxon>
        <taxon>Bugulidae</taxon>
        <taxon>Bugula</taxon>
    </lineage>
</organism>
<comment type="similarity">
    <text evidence="1">Belongs to the AB hydrolase superfamily.</text>
</comment>
<dbReference type="Pfam" id="PF00561">
    <property type="entry name" value="Abhydrolase_1"/>
    <property type="match status" value="1"/>
</dbReference>
<evidence type="ECO:0000313" key="5">
    <source>
        <dbReference type="Proteomes" id="UP000593567"/>
    </source>
</evidence>
<dbReference type="AlphaFoldDB" id="A0A7J7KN95"/>
<evidence type="ECO:0000256" key="2">
    <source>
        <dbReference type="ARBA" id="ARBA00022801"/>
    </source>
</evidence>
<dbReference type="GO" id="GO:0016787">
    <property type="term" value="F:hydrolase activity"/>
    <property type="evidence" value="ECO:0007669"/>
    <property type="project" value="UniProtKB-KW"/>
</dbReference>
<feature type="domain" description="AB hydrolase-1" evidence="3">
    <location>
        <begin position="62"/>
        <end position="171"/>
    </location>
</feature>
<dbReference type="Gene3D" id="3.40.50.1820">
    <property type="entry name" value="alpha/beta hydrolase"/>
    <property type="match status" value="1"/>
</dbReference>
<accession>A0A7J7KN95</accession>
<protein>
    <recommendedName>
        <fullName evidence="3">AB hydrolase-1 domain-containing protein</fullName>
    </recommendedName>
</protein>
<dbReference type="PANTHER" id="PTHR43798">
    <property type="entry name" value="MONOACYLGLYCEROL LIPASE"/>
    <property type="match status" value="1"/>
</dbReference>
<dbReference type="OrthoDB" id="190201at2759"/>
<reference evidence="4" key="1">
    <citation type="submission" date="2020-06" db="EMBL/GenBank/DDBJ databases">
        <title>Draft genome of Bugula neritina, a colonial animal packing powerful symbionts and potential medicines.</title>
        <authorList>
            <person name="Rayko M."/>
        </authorList>
    </citation>
    <scope>NUCLEOTIDE SEQUENCE [LARGE SCALE GENOMIC DNA]</scope>
    <source>
        <strain evidence="4">Kwan_BN1</strain>
    </source>
</reference>
<dbReference type="Proteomes" id="UP000593567">
    <property type="component" value="Unassembled WGS sequence"/>
</dbReference>
<evidence type="ECO:0000259" key="3">
    <source>
        <dbReference type="Pfam" id="PF00561"/>
    </source>
</evidence>
<dbReference type="EMBL" id="VXIV02000228">
    <property type="protein sequence ID" value="KAF6039632.1"/>
    <property type="molecule type" value="Genomic_DNA"/>
</dbReference>
<comment type="caution">
    <text evidence="4">The sequence shown here is derived from an EMBL/GenBank/DDBJ whole genome shotgun (WGS) entry which is preliminary data.</text>
</comment>
<dbReference type="InterPro" id="IPR050266">
    <property type="entry name" value="AB_hydrolase_sf"/>
</dbReference>
<dbReference type="InterPro" id="IPR000073">
    <property type="entry name" value="AB_hydrolase_1"/>
</dbReference>
<name>A0A7J7KN95_BUGNE</name>
<keyword evidence="5" id="KW-1185">Reference proteome</keyword>
<dbReference type="InterPro" id="IPR029058">
    <property type="entry name" value="AB_hydrolase_fold"/>
</dbReference>
<dbReference type="PANTHER" id="PTHR43798:SF14">
    <property type="entry name" value="SERINE HYDROLASE-LIKE PROTEIN DDB_G0286239"/>
    <property type="match status" value="1"/>
</dbReference>
<evidence type="ECO:0000313" key="4">
    <source>
        <dbReference type="EMBL" id="KAF6039632.1"/>
    </source>
</evidence>
<dbReference type="GO" id="GO:0016020">
    <property type="term" value="C:membrane"/>
    <property type="evidence" value="ECO:0007669"/>
    <property type="project" value="TreeGrafter"/>
</dbReference>
<keyword evidence="2" id="KW-0378">Hydrolase</keyword>
<dbReference type="SUPFAM" id="SSF53474">
    <property type="entry name" value="alpha/beta-Hydrolases"/>
    <property type="match status" value="1"/>
</dbReference>
<gene>
    <name evidence="4" type="ORF">EB796_002050</name>
</gene>
<proteinExistence type="inferred from homology"/>